<dbReference type="PANTHER" id="PTHR48081">
    <property type="entry name" value="AB HYDROLASE SUPERFAMILY PROTEIN C4A8.06C"/>
    <property type="match status" value="1"/>
</dbReference>
<dbReference type="InterPro" id="IPR033140">
    <property type="entry name" value="Lipase_GDXG_put_SER_AS"/>
</dbReference>
<gene>
    <name evidence="6" type="ORF">FHU36_006594</name>
</gene>
<evidence type="ECO:0000256" key="4">
    <source>
        <dbReference type="SAM" id="Phobius"/>
    </source>
</evidence>
<keyword evidence="4" id="KW-0472">Membrane</keyword>
<dbReference type="AlphaFoldDB" id="A0A7X0C7N4"/>
<feature type="domain" description="BD-FAE-like" evidence="5">
    <location>
        <begin position="153"/>
        <end position="356"/>
    </location>
</feature>
<keyword evidence="4" id="KW-0812">Transmembrane</keyword>
<feature type="transmembrane region" description="Helical" evidence="4">
    <location>
        <begin position="94"/>
        <end position="115"/>
    </location>
</feature>
<dbReference type="Gene3D" id="3.40.50.1820">
    <property type="entry name" value="alpha/beta hydrolase"/>
    <property type="match status" value="1"/>
</dbReference>
<keyword evidence="2" id="KW-0378">Hydrolase</keyword>
<accession>A0A7X0C7N4</accession>
<reference evidence="6 7" key="1">
    <citation type="submission" date="2020-08" db="EMBL/GenBank/DDBJ databases">
        <title>Sequencing the genomes of 1000 actinobacteria strains.</title>
        <authorList>
            <person name="Klenk H.-P."/>
        </authorList>
    </citation>
    <scope>NUCLEOTIDE SEQUENCE [LARGE SCALE GENOMIC DNA]</scope>
    <source>
        <strain evidence="6 7">DSM 45913</strain>
    </source>
</reference>
<dbReference type="Proteomes" id="UP000583800">
    <property type="component" value="Unassembled WGS sequence"/>
</dbReference>
<comment type="caution">
    <text evidence="6">The sequence shown here is derived from an EMBL/GenBank/DDBJ whole genome shotgun (WGS) entry which is preliminary data.</text>
</comment>
<dbReference type="InterPro" id="IPR049492">
    <property type="entry name" value="BD-FAE-like_dom"/>
</dbReference>
<evidence type="ECO:0000259" key="5">
    <source>
        <dbReference type="Pfam" id="PF20434"/>
    </source>
</evidence>
<evidence type="ECO:0000256" key="3">
    <source>
        <dbReference type="PROSITE-ProRule" id="PRU10038"/>
    </source>
</evidence>
<dbReference type="EMBL" id="JACHJB010000003">
    <property type="protein sequence ID" value="MBB6350022.1"/>
    <property type="molecule type" value="Genomic_DNA"/>
</dbReference>
<dbReference type="RefSeq" id="WP_185087884.1">
    <property type="nucleotide sequence ID" value="NZ_JACHJB010000003.1"/>
</dbReference>
<evidence type="ECO:0000313" key="7">
    <source>
        <dbReference type="Proteomes" id="UP000583800"/>
    </source>
</evidence>
<protein>
    <submittedName>
        <fullName evidence="6">Acetyl esterase/lipase</fullName>
    </submittedName>
</protein>
<dbReference type="PROSITE" id="PS01174">
    <property type="entry name" value="LIPASE_GDXG_SER"/>
    <property type="match status" value="1"/>
</dbReference>
<dbReference type="GO" id="GO:0016787">
    <property type="term" value="F:hydrolase activity"/>
    <property type="evidence" value="ECO:0007669"/>
    <property type="project" value="UniProtKB-KW"/>
</dbReference>
<keyword evidence="4" id="KW-1133">Transmembrane helix</keyword>
<organism evidence="6 7">
    <name type="scientific">Nonomuraea muscovyensis</name>
    <dbReference type="NCBI Taxonomy" id="1124761"/>
    <lineage>
        <taxon>Bacteria</taxon>
        <taxon>Bacillati</taxon>
        <taxon>Actinomycetota</taxon>
        <taxon>Actinomycetes</taxon>
        <taxon>Streptosporangiales</taxon>
        <taxon>Streptosporangiaceae</taxon>
        <taxon>Nonomuraea</taxon>
    </lineage>
</organism>
<evidence type="ECO:0000313" key="6">
    <source>
        <dbReference type="EMBL" id="MBB6350022.1"/>
    </source>
</evidence>
<feature type="active site" evidence="3">
    <location>
        <position position="244"/>
    </location>
</feature>
<proteinExistence type="inferred from homology"/>
<keyword evidence="7" id="KW-1185">Reference proteome</keyword>
<comment type="similarity">
    <text evidence="1">Belongs to the 'GDXG' lipolytic enzyme family.</text>
</comment>
<evidence type="ECO:0000256" key="2">
    <source>
        <dbReference type="ARBA" id="ARBA00022801"/>
    </source>
</evidence>
<feature type="transmembrane region" description="Helical" evidence="4">
    <location>
        <begin position="66"/>
        <end position="87"/>
    </location>
</feature>
<dbReference type="InterPro" id="IPR050300">
    <property type="entry name" value="GDXG_lipolytic_enzyme"/>
</dbReference>
<dbReference type="InterPro" id="IPR029058">
    <property type="entry name" value="AB_hydrolase_fold"/>
</dbReference>
<name>A0A7X0C7N4_9ACTN</name>
<feature type="transmembrane region" description="Helical" evidence="4">
    <location>
        <begin position="25"/>
        <end position="46"/>
    </location>
</feature>
<evidence type="ECO:0000256" key="1">
    <source>
        <dbReference type="ARBA" id="ARBA00010515"/>
    </source>
</evidence>
<sequence length="402" mass="42448">MTTTTTSPTAERPRRARKKSPWRRLLRGAAWTLCVPVIVLGIAFFAPRLPVGPVQDALGMTALFVPWLTGFLTICAIAAAVTAAAAWRSGRRALFGTGALACLLGVLMVAVPWAAAARTAEVSWPEYFASPATARPTATETYAGIEGQDLKADVYLPDTPAPGKPALLYVHGGSWNSGTRADSAPWLRWMADQGVAVFSVDYRLAPPPRWQDAVGDVKCALGWVRGKAAEYGIAPSNVSIAGDSAGGQLALIAAYTVDDQRFRPSCDVPEAPVKSAMGWYAPTDLPALLDRTGLPGVAAGALGDYLGGGVDTRRAAYEASSPVSHVRPGLPPTLLVQGDRDHMIPATQAADLAGKLRGAGVPATAVTIPWAEHNFTGQWGSWGSQIMRPHVRAFLQQHVLNG</sequence>
<dbReference type="Pfam" id="PF20434">
    <property type="entry name" value="BD-FAE"/>
    <property type="match status" value="1"/>
</dbReference>
<dbReference type="PANTHER" id="PTHR48081:SF13">
    <property type="entry name" value="ALPHA_BETA HYDROLASE"/>
    <property type="match status" value="1"/>
</dbReference>
<dbReference type="SUPFAM" id="SSF53474">
    <property type="entry name" value="alpha/beta-Hydrolases"/>
    <property type="match status" value="1"/>
</dbReference>